<evidence type="ECO:0000313" key="14">
    <source>
        <dbReference type="RefSeq" id="XP_023570833.1"/>
    </source>
</evidence>
<proteinExistence type="predicted"/>
<feature type="domain" description="BHLH" evidence="12">
    <location>
        <begin position="188"/>
        <end position="239"/>
    </location>
</feature>
<dbReference type="SMART" id="SM00353">
    <property type="entry name" value="HLH"/>
    <property type="match status" value="1"/>
</dbReference>
<evidence type="ECO:0000256" key="5">
    <source>
        <dbReference type="ARBA" id="ARBA00022871"/>
    </source>
</evidence>
<evidence type="ECO:0000256" key="6">
    <source>
        <dbReference type="ARBA" id="ARBA00022943"/>
    </source>
</evidence>
<dbReference type="GO" id="GO:0000981">
    <property type="term" value="F:DNA-binding transcription factor activity, RNA polymerase II-specific"/>
    <property type="evidence" value="ECO:0007669"/>
    <property type="project" value="TreeGrafter"/>
</dbReference>
<keyword evidence="9" id="KW-0804">Transcription</keyword>
<dbReference type="GO" id="GO:0000978">
    <property type="term" value="F:RNA polymerase II cis-regulatory region sequence-specific DNA binding"/>
    <property type="evidence" value="ECO:0007669"/>
    <property type="project" value="TreeGrafter"/>
</dbReference>
<dbReference type="InterPro" id="IPR039583">
    <property type="entry name" value="TCFL5/SOLH1/2"/>
</dbReference>
<keyword evidence="3" id="KW-0217">Developmental protein</keyword>
<keyword evidence="7" id="KW-0805">Transcription regulation</keyword>
<dbReference type="GO" id="GO:0046983">
    <property type="term" value="F:protein dimerization activity"/>
    <property type="evidence" value="ECO:0007669"/>
    <property type="project" value="InterPro"/>
</dbReference>
<evidence type="ECO:0000256" key="3">
    <source>
        <dbReference type="ARBA" id="ARBA00022473"/>
    </source>
</evidence>
<dbReference type="GeneID" id="101561383"/>
<evidence type="ECO:0000256" key="4">
    <source>
        <dbReference type="ARBA" id="ARBA00022782"/>
    </source>
</evidence>
<dbReference type="GO" id="GO:0005737">
    <property type="term" value="C:cytoplasm"/>
    <property type="evidence" value="ECO:0007669"/>
    <property type="project" value="UniProtKB-SubCell"/>
</dbReference>
<reference evidence="14" key="1">
    <citation type="submission" date="2025-08" db="UniProtKB">
        <authorList>
            <consortium name="RefSeq"/>
        </authorList>
    </citation>
    <scope>IDENTIFICATION</scope>
</reference>
<dbReference type="Gene3D" id="4.10.280.10">
    <property type="entry name" value="Helix-loop-helix DNA-binding domain"/>
    <property type="match status" value="1"/>
</dbReference>
<dbReference type="Pfam" id="PF00010">
    <property type="entry name" value="HLH"/>
    <property type="match status" value="1"/>
</dbReference>
<evidence type="ECO:0000256" key="11">
    <source>
        <dbReference type="ARBA" id="ARBA00074702"/>
    </source>
</evidence>
<dbReference type="OrthoDB" id="9948648at2759"/>
<dbReference type="InterPro" id="IPR011598">
    <property type="entry name" value="bHLH_dom"/>
</dbReference>
<keyword evidence="13" id="KW-1185">Reference proteome</keyword>
<dbReference type="RefSeq" id="XP_023570833.1">
    <property type="nucleotide sequence ID" value="XM_023715065.1"/>
</dbReference>
<dbReference type="FunFam" id="4.10.280.10:FF:000071">
    <property type="entry name" value="spermatogenesis- and oogenesis-specific basic helix-loop-helix-containing protein 2"/>
    <property type="match status" value="1"/>
</dbReference>
<dbReference type="InParanoid" id="A0A6P6EFR2"/>
<dbReference type="PANTHER" id="PTHR15402">
    <property type="entry name" value="TRANSCRIPTION FACTOR-LIKE 5 PROTEIN"/>
    <property type="match status" value="1"/>
</dbReference>
<evidence type="ECO:0000313" key="13">
    <source>
        <dbReference type="Proteomes" id="UP000515203"/>
    </source>
</evidence>
<dbReference type="FunCoup" id="A0A6P6EFR2">
    <property type="interactions" value="581"/>
</dbReference>
<dbReference type="PANTHER" id="PTHR15402:SF2">
    <property type="entry name" value="TRANSCRIPTION FACTOR LIKE 5"/>
    <property type="match status" value="1"/>
</dbReference>
<dbReference type="CTD" id="54937"/>
<evidence type="ECO:0000256" key="9">
    <source>
        <dbReference type="ARBA" id="ARBA00023163"/>
    </source>
</evidence>
<organism evidence="13 14">
    <name type="scientific">Octodon degus</name>
    <name type="common">Degu</name>
    <name type="synonym">Sciurus degus</name>
    <dbReference type="NCBI Taxonomy" id="10160"/>
    <lineage>
        <taxon>Eukaryota</taxon>
        <taxon>Metazoa</taxon>
        <taxon>Chordata</taxon>
        <taxon>Craniata</taxon>
        <taxon>Vertebrata</taxon>
        <taxon>Euteleostomi</taxon>
        <taxon>Mammalia</taxon>
        <taxon>Eutheria</taxon>
        <taxon>Euarchontoglires</taxon>
        <taxon>Glires</taxon>
        <taxon>Rodentia</taxon>
        <taxon>Hystricomorpha</taxon>
        <taxon>Octodontidae</taxon>
        <taxon>Octodon</taxon>
    </lineage>
</organism>
<evidence type="ECO:0000259" key="12">
    <source>
        <dbReference type="PROSITE" id="PS50888"/>
    </source>
</evidence>
<dbReference type="GO" id="GO:0048477">
    <property type="term" value="P:oogenesis"/>
    <property type="evidence" value="ECO:0007669"/>
    <property type="project" value="UniProtKB-KW"/>
</dbReference>
<evidence type="ECO:0000256" key="1">
    <source>
        <dbReference type="ARBA" id="ARBA00004123"/>
    </source>
</evidence>
<keyword evidence="10" id="KW-0539">Nucleus</keyword>
<sequence length="419" mass="47152">MNQAKIDLLLVGDVTICYLADDIQKFFPNLAEVTITICEMKKAAALLDDCKFDMVFLKITSLLTAEDLEAVKSIRFGKKKNTDLLFIFIIPENFKDCISGRGADVTLTEPLTREKLSIVVKYWKTYFSNTSKKENAPRPEEHGWPLLNSCSEHRGYFSTDLLTCSESLKNDIGFEFKIPSSELEKSKQMSLFHSSKEKLRRERIKYCCEQLRILLPFSKGRKNDSASILEAAVDYVKYVREKIPPAAMIKITEALQSNKRFCRKQMPIQLSLPCTVKAERENSVLSSNYSPVRGLQFLADKHLNVFSLPATGSSLEEAVKGQSSSTSESAVGDVHKTRIPNAALSLNSFHAVRYYSKVIPSYDETAVTNQNIPVHLPSAVPKVSKFLPQHSNLVLSKTCTMHPNCLVCAQGSYRKQENK</sequence>
<evidence type="ECO:0000256" key="10">
    <source>
        <dbReference type="ARBA" id="ARBA00023242"/>
    </source>
</evidence>
<evidence type="ECO:0000256" key="7">
    <source>
        <dbReference type="ARBA" id="ARBA00023015"/>
    </source>
</evidence>
<keyword evidence="4" id="KW-0221">Differentiation</keyword>
<dbReference type="SUPFAM" id="SSF47459">
    <property type="entry name" value="HLH, helix-loop-helix DNA-binding domain"/>
    <property type="match status" value="1"/>
</dbReference>
<evidence type="ECO:0000256" key="2">
    <source>
        <dbReference type="ARBA" id="ARBA00004496"/>
    </source>
</evidence>
<dbReference type="AlphaFoldDB" id="A0A6P6EFR2"/>
<evidence type="ECO:0000256" key="8">
    <source>
        <dbReference type="ARBA" id="ARBA00023125"/>
    </source>
</evidence>
<gene>
    <name evidence="14" type="primary">Sohlh2</name>
</gene>
<accession>A0A6P6EFR2</accession>
<name>A0A6P6EFR2_OCTDE</name>
<keyword evidence="6" id="KW-0896">Oogenesis</keyword>
<dbReference type="PROSITE" id="PS50888">
    <property type="entry name" value="BHLH"/>
    <property type="match status" value="1"/>
</dbReference>
<protein>
    <recommendedName>
        <fullName evidence="11">Spermatogenesis- and oogenesis-specific basic helix-loop-helix-containing protein 2</fullName>
    </recommendedName>
</protein>
<comment type="subcellular location">
    <subcellularLocation>
        <location evidence="2">Cytoplasm</location>
    </subcellularLocation>
    <subcellularLocation>
        <location evidence="1">Nucleus</location>
    </subcellularLocation>
</comment>
<dbReference type="CDD" id="cd18908">
    <property type="entry name" value="bHLH_SOHLH1_2"/>
    <property type="match status" value="1"/>
</dbReference>
<dbReference type="GO" id="GO:0007283">
    <property type="term" value="P:spermatogenesis"/>
    <property type="evidence" value="ECO:0007669"/>
    <property type="project" value="UniProtKB-KW"/>
</dbReference>
<dbReference type="InterPro" id="IPR036638">
    <property type="entry name" value="HLH_DNA-bd_sf"/>
</dbReference>
<dbReference type="GO" id="GO:0005634">
    <property type="term" value="C:nucleus"/>
    <property type="evidence" value="ECO:0007669"/>
    <property type="project" value="UniProtKB-SubCell"/>
</dbReference>
<keyword evidence="8" id="KW-0238">DNA-binding</keyword>
<keyword evidence="5" id="KW-0744">Spermatogenesis</keyword>
<dbReference type="Proteomes" id="UP000515203">
    <property type="component" value="Unplaced"/>
</dbReference>